<dbReference type="InterPro" id="IPR018856">
    <property type="entry name" value="Stn1_N"/>
</dbReference>
<name>W7HW13_9PEZI</name>
<reference evidence="6 7" key="1">
    <citation type="submission" date="2013-05" db="EMBL/GenBank/DDBJ databases">
        <title>Drechslerella stenobrocha genome reveals carnivorous origination and mechanical trapping mechanism of predatory fungi.</title>
        <authorList>
            <person name="Liu X."/>
            <person name="Zhang W."/>
            <person name="Liu K."/>
        </authorList>
    </citation>
    <scope>NUCLEOTIDE SEQUENCE [LARGE SCALE GENOMIC DNA]</scope>
    <source>
        <strain evidence="6 7">248</strain>
    </source>
</reference>
<dbReference type="HOGENOM" id="CLU_1602685_0_0_1"/>
<dbReference type="Pfam" id="PF10451">
    <property type="entry name" value="Stn1"/>
    <property type="match status" value="1"/>
</dbReference>
<dbReference type="SUPFAM" id="SSF50249">
    <property type="entry name" value="Nucleic acid-binding proteins"/>
    <property type="match status" value="1"/>
</dbReference>
<gene>
    <name evidence="6" type="ORF">DRE_02924</name>
</gene>
<feature type="region of interest" description="Disordered" evidence="4">
    <location>
        <begin position="146"/>
        <end position="166"/>
    </location>
</feature>
<evidence type="ECO:0000313" key="7">
    <source>
        <dbReference type="Proteomes" id="UP000024837"/>
    </source>
</evidence>
<dbReference type="Gene3D" id="2.40.50.140">
    <property type="entry name" value="Nucleic acid-binding proteins"/>
    <property type="match status" value="1"/>
</dbReference>
<dbReference type="OrthoDB" id="77828at2759"/>
<protein>
    <recommendedName>
        <fullName evidence="5">CST complex subunit Stn1 N-terminal domain-containing protein</fullName>
    </recommendedName>
</protein>
<dbReference type="Proteomes" id="UP000024837">
    <property type="component" value="Unassembled WGS sequence"/>
</dbReference>
<feature type="domain" description="CST complex subunit Stn1 N-terminal" evidence="5">
    <location>
        <begin position="44"/>
        <end position="153"/>
    </location>
</feature>
<evidence type="ECO:0000256" key="3">
    <source>
        <dbReference type="ARBA" id="ARBA00022895"/>
    </source>
</evidence>
<organism evidence="6 7">
    <name type="scientific">Drechslerella stenobrocha 248</name>
    <dbReference type="NCBI Taxonomy" id="1043628"/>
    <lineage>
        <taxon>Eukaryota</taxon>
        <taxon>Fungi</taxon>
        <taxon>Dikarya</taxon>
        <taxon>Ascomycota</taxon>
        <taxon>Pezizomycotina</taxon>
        <taxon>Orbiliomycetes</taxon>
        <taxon>Orbiliales</taxon>
        <taxon>Orbiliaceae</taxon>
        <taxon>Drechslerella</taxon>
    </lineage>
</organism>
<dbReference type="CDD" id="cd03524">
    <property type="entry name" value="RPA2_OBF_family"/>
    <property type="match status" value="1"/>
</dbReference>
<evidence type="ECO:0000256" key="2">
    <source>
        <dbReference type="ARBA" id="ARBA00022454"/>
    </source>
</evidence>
<dbReference type="EMBL" id="KI966408">
    <property type="protein sequence ID" value="EWC47724.1"/>
    <property type="molecule type" value="Genomic_DNA"/>
</dbReference>
<proteinExistence type="predicted"/>
<dbReference type="AlphaFoldDB" id="W7HW13"/>
<dbReference type="InterPro" id="IPR012340">
    <property type="entry name" value="NA-bd_OB-fold"/>
</dbReference>
<comment type="subcellular location">
    <subcellularLocation>
        <location evidence="1">Chromosome</location>
        <location evidence="1">Telomere</location>
    </subcellularLocation>
</comment>
<evidence type="ECO:0000256" key="1">
    <source>
        <dbReference type="ARBA" id="ARBA00004574"/>
    </source>
</evidence>
<dbReference type="GO" id="GO:0000781">
    <property type="term" value="C:chromosome, telomeric region"/>
    <property type="evidence" value="ECO:0007669"/>
    <property type="project" value="UniProtKB-SubCell"/>
</dbReference>
<feature type="compositionally biased region" description="Basic residues" evidence="4">
    <location>
        <begin position="156"/>
        <end position="166"/>
    </location>
</feature>
<keyword evidence="3" id="KW-0779">Telomere</keyword>
<feature type="compositionally biased region" description="Basic and acidic residues" evidence="4">
    <location>
        <begin position="146"/>
        <end position="155"/>
    </location>
</feature>
<accession>W7HW13</accession>
<evidence type="ECO:0000259" key="5">
    <source>
        <dbReference type="Pfam" id="PF10451"/>
    </source>
</evidence>
<evidence type="ECO:0000256" key="4">
    <source>
        <dbReference type="SAM" id="MobiDB-lite"/>
    </source>
</evidence>
<keyword evidence="7" id="KW-1185">Reference proteome</keyword>
<sequence>MDPAPPPLRREVNRSQTYRKWVKLPLCDIAASLHSFPEYAADSTFFINGHPVRWVYVVGLVTCINDYEKRLVYTIDDGSGQTIDAVVQKSDYQGMRSIPALHSTVKAKGQLELVHGAFQMKVMSLETGLTLDAQVKFWAEASETHEKLKQHDHTSKHVKHKRALKS</sequence>
<evidence type="ECO:0000313" key="6">
    <source>
        <dbReference type="EMBL" id="EWC47724.1"/>
    </source>
</evidence>
<keyword evidence="2" id="KW-0158">Chromosome</keyword>